<dbReference type="AlphaFoldDB" id="A0A180DUE5"/>
<keyword evidence="1" id="KW-1133">Transmembrane helix</keyword>
<dbReference type="RefSeq" id="WP_005686855.1">
    <property type="nucleotide sequence ID" value="NZ_CACRTK010000024.1"/>
</dbReference>
<proteinExistence type="predicted"/>
<organism evidence="2 3">
    <name type="scientific">Lacticaseibacillus rhamnosus</name>
    <name type="common">Lactobacillus rhamnosus</name>
    <dbReference type="NCBI Taxonomy" id="47715"/>
    <lineage>
        <taxon>Bacteria</taxon>
        <taxon>Bacillati</taxon>
        <taxon>Bacillota</taxon>
        <taxon>Bacilli</taxon>
        <taxon>Lactobacillales</taxon>
        <taxon>Lactobacillaceae</taxon>
        <taxon>Lacticaseibacillus</taxon>
    </lineage>
</organism>
<reference evidence="2 3" key="1">
    <citation type="submission" date="2017-01" db="EMBL/GenBank/DDBJ databases">
        <title>In silico prediction, in vitro antibacterial spectrum and physicochemical properties of a putative bacteriocin produced by Lactobacillus rhamnosus strain L156.4.</title>
        <authorList>
            <person name="Silveira A.M."/>
            <person name="Monteiro A.S."/>
            <person name="Santos V.L."/>
            <person name="Nicoli J.R."/>
            <person name="Azevedo V."/>
            <person name="Soares S.C."/>
            <person name="Castro-Oliveira L."/>
            <person name="Dias-Souza M.V."/>
            <person name="Nardi R.M."/>
        </authorList>
    </citation>
    <scope>NUCLEOTIDE SEQUENCE [LARGE SCALE GENOMIC DNA]</scope>
    <source>
        <strain evidence="2 3">L156.4</strain>
    </source>
</reference>
<accession>A0A2A5L3X2</accession>
<dbReference type="InterPro" id="IPR023991">
    <property type="entry name" value="Bacteriocin_IIb_lactobn/cerein"/>
</dbReference>
<name>A0A180DUE5_LACRH</name>
<accession>A0A180DUE5</accession>
<evidence type="ECO:0000313" key="2">
    <source>
        <dbReference type="EMBL" id="ONN73880.1"/>
    </source>
</evidence>
<sequence length="52" mass="5447">MTKLNEAELSKISGGIGPLAIPVAAILGFLATDAWNHADELVAGVKQGWERS</sequence>
<comment type="caution">
    <text evidence="2">The sequence shown here is derived from an EMBL/GenBank/DDBJ whole genome shotgun (WGS) entry which is preliminary data.</text>
</comment>
<protein>
    <submittedName>
        <fullName evidence="2">Bacteriocin leader domain-containing protein</fullName>
    </submittedName>
</protein>
<dbReference type="NCBIfam" id="TIGR03949">
    <property type="entry name" value="bact_IIb_cerein"/>
    <property type="match status" value="1"/>
</dbReference>
<dbReference type="Proteomes" id="UP000189067">
    <property type="component" value="Unassembled WGS sequence"/>
</dbReference>
<feature type="transmembrane region" description="Helical" evidence="1">
    <location>
        <begin position="12"/>
        <end position="31"/>
    </location>
</feature>
<evidence type="ECO:0000313" key="3">
    <source>
        <dbReference type="Proteomes" id="UP000189067"/>
    </source>
</evidence>
<keyword evidence="1" id="KW-0812">Transmembrane</keyword>
<dbReference type="EMBL" id="MTJY01000049">
    <property type="protein sequence ID" value="ONN73880.1"/>
    <property type="molecule type" value="Genomic_DNA"/>
</dbReference>
<gene>
    <name evidence="2" type="ORF">BWR10_11475</name>
</gene>
<keyword evidence="1" id="KW-0472">Membrane</keyword>
<evidence type="ECO:0000256" key="1">
    <source>
        <dbReference type="SAM" id="Phobius"/>
    </source>
</evidence>